<dbReference type="Gene3D" id="3.40.30.10">
    <property type="entry name" value="Glutaredoxin"/>
    <property type="match status" value="1"/>
</dbReference>
<organism evidence="2 3">
    <name type="scientific">Mucilaginibacter hurinus</name>
    <dbReference type="NCBI Taxonomy" id="2201324"/>
    <lineage>
        <taxon>Bacteria</taxon>
        <taxon>Pseudomonadati</taxon>
        <taxon>Bacteroidota</taxon>
        <taxon>Sphingobacteriia</taxon>
        <taxon>Sphingobacteriales</taxon>
        <taxon>Sphingobacteriaceae</taxon>
        <taxon>Mucilaginibacter</taxon>
    </lineage>
</organism>
<dbReference type="PROSITE" id="PS51352">
    <property type="entry name" value="THIOREDOXIN_2"/>
    <property type="match status" value="1"/>
</dbReference>
<comment type="caution">
    <text evidence="2">The sequence shown here is derived from an EMBL/GenBank/DDBJ whole genome shotgun (WGS) entry which is preliminary data.</text>
</comment>
<feature type="domain" description="Thioredoxin" evidence="1">
    <location>
        <begin position="48"/>
        <end position="187"/>
    </location>
</feature>
<accession>A0A367GMH3</accession>
<keyword evidence="3" id="KW-1185">Reference proteome</keyword>
<dbReference type="InterPro" id="IPR036249">
    <property type="entry name" value="Thioredoxin-like_sf"/>
</dbReference>
<dbReference type="EMBL" id="QGDC01000007">
    <property type="protein sequence ID" value="RCH54235.1"/>
    <property type="molecule type" value="Genomic_DNA"/>
</dbReference>
<evidence type="ECO:0000313" key="2">
    <source>
        <dbReference type="EMBL" id="RCH54235.1"/>
    </source>
</evidence>
<evidence type="ECO:0000313" key="3">
    <source>
        <dbReference type="Proteomes" id="UP000253209"/>
    </source>
</evidence>
<dbReference type="AlphaFoldDB" id="A0A367GMH3"/>
<gene>
    <name evidence="2" type="ORF">DJ568_13125</name>
</gene>
<evidence type="ECO:0000259" key="1">
    <source>
        <dbReference type="PROSITE" id="PS51352"/>
    </source>
</evidence>
<dbReference type="SUPFAM" id="SSF52833">
    <property type="entry name" value="Thioredoxin-like"/>
    <property type="match status" value="1"/>
</dbReference>
<reference evidence="2 3" key="1">
    <citation type="submission" date="2018-05" db="EMBL/GenBank/DDBJ databases">
        <title>Mucilaginibacter hurinus sp. nov., isolated from briquette warehouse soil.</title>
        <authorList>
            <person name="Choi L."/>
        </authorList>
    </citation>
    <scope>NUCLEOTIDE SEQUENCE [LARGE SCALE GENOMIC DNA]</scope>
    <source>
        <strain evidence="2 3">ZR32</strain>
    </source>
</reference>
<dbReference type="InterPro" id="IPR013766">
    <property type="entry name" value="Thioredoxin_domain"/>
</dbReference>
<proteinExistence type="predicted"/>
<protein>
    <recommendedName>
        <fullName evidence="1">Thioredoxin domain-containing protein</fullName>
    </recommendedName>
</protein>
<dbReference type="PROSITE" id="PS51257">
    <property type="entry name" value="PROKAR_LIPOPROTEIN"/>
    <property type="match status" value="1"/>
</dbReference>
<sequence>MIIKKVVYLLGIAATLGCAQSNKSGDKLSDTTAISQVEQGQPTNTVQPKLIENIPAFRILTTDSVFITQANLKKNQPVIIIYFAPDCDHCVKFMNEVKPHLNEFKKLQVVMITWTKYETLEPFRKKMGLDAYKNITIGTEGDDLLIQQYFQIKDTPYIAIYNQNGKLVKTFAKPPKANTLVALVKGM</sequence>
<name>A0A367GMH3_9SPHI</name>
<dbReference type="Proteomes" id="UP000253209">
    <property type="component" value="Unassembled WGS sequence"/>
</dbReference>